<dbReference type="GO" id="GO:0005886">
    <property type="term" value="C:plasma membrane"/>
    <property type="evidence" value="ECO:0007669"/>
    <property type="project" value="UniProtKB-SubCell"/>
</dbReference>
<keyword evidence="3 10" id="KW-0813">Transport</keyword>
<dbReference type="NCBIfam" id="NF001843">
    <property type="entry name" value="PRK00567.1-4"/>
    <property type="match status" value="1"/>
</dbReference>
<dbReference type="AlphaFoldDB" id="A0A518DI38"/>
<evidence type="ECO:0000256" key="2">
    <source>
        <dbReference type="ARBA" id="ARBA00007254"/>
    </source>
</evidence>
<dbReference type="InterPro" id="IPR036019">
    <property type="entry name" value="MscL_channel"/>
</dbReference>
<evidence type="ECO:0000256" key="10">
    <source>
        <dbReference type="HAMAP-Rule" id="MF_00115"/>
    </source>
</evidence>
<evidence type="ECO:0000256" key="9">
    <source>
        <dbReference type="ARBA" id="ARBA00023303"/>
    </source>
</evidence>
<keyword evidence="12" id="KW-1185">Reference proteome</keyword>
<comment type="function">
    <text evidence="10">Channel that opens in response to stretch forces in the membrane lipid bilayer. May participate in the regulation of osmotic pressure changes within the cell.</text>
</comment>
<dbReference type="EMBL" id="CP036291">
    <property type="protein sequence ID" value="QDU91150.1"/>
    <property type="molecule type" value="Genomic_DNA"/>
</dbReference>
<dbReference type="PANTHER" id="PTHR30266:SF2">
    <property type="entry name" value="LARGE-CONDUCTANCE MECHANOSENSITIVE CHANNEL"/>
    <property type="match status" value="1"/>
</dbReference>
<dbReference type="HAMAP" id="MF_00115">
    <property type="entry name" value="MscL"/>
    <property type="match status" value="1"/>
</dbReference>
<protein>
    <recommendedName>
        <fullName evidence="10">Large-conductance mechanosensitive channel</fullName>
    </recommendedName>
</protein>
<dbReference type="PROSITE" id="PS01327">
    <property type="entry name" value="MSCL"/>
    <property type="match status" value="1"/>
</dbReference>
<dbReference type="PRINTS" id="PR01264">
    <property type="entry name" value="MECHCHANNEL"/>
</dbReference>
<keyword evidence="6 10" id="KW-1133">Transmembrane helix</keyword>
<evidence type="ECO:0000256" key="1">
    <source>
        <dbReference type="ARBA" id="ARBA00004651"/>
    </source>
</evidence>
<dbReference type="NCBIfam" id="TIGR00220">
    <property type="entry name" value="mscL"/>
    <property type="match status" value="1"/>
</dbReference>
<dbReference type="Proteomes" id="UP000317429">
    <property type="component" value="Chromosome"/>
</dbReference>
<dbReference type="Pfam" id="PF01741">
    <property type="entry name" value="MscL"/>
    <property type="match status" value="1"/>
</dbReference>
<name>A0A518DI38_9BACT</name>
<evidence type="ECO:0000256" key="8">
    <source>
        <dbReference type="ARBA" id="ARBA00023136"/>
    </source>
</evidence>
<comment type="similarity">
    <text evidence="2 10">Belongs to the MscL family.</text>
</comment>
<dbReference type="RefSeq" id="WP_145290992.1">
    <property type="nucleotide sequence ID" value="NZ_CP036291.1"/>
</dbReference>
<evidence type="ECO:0000313" key="12">
    <source>
        <dbReference type="Proteomes" id="UP000317429"/>
    </source>
</evidence>
<accession>A0A518DI38</accession>
<comment type="subunit">
    <text evidence="10">Homopentamer.</text>
</comment>
<evidence type="ECO:0000256" key="5">
    <source>
        <dbReference type="ARBA" id="ARBA00022692"/>
    </source>
</evidence>
<dbReference type="GO" id="GO:0008381">
    <property type="term" value="F:mechanosensitive monoatomic ion channel activity"/>
    <property type="evidence" value="ECO:0007669"/>
    <property type="project" value="UniProtKB-UniRule"/>
</dbReference>
<keyword evidence="7 10" id="KW-0406">Ion transport</keyword>
<feature type="transmembrane region" description="Helical" evidence="10">
    <location>
        <begin position="80"/>
        <end position="99"/>
    </location>
</feature>
<comment type="subcellular location">
    <subcellularLocation>
        <location evidence="1 10">Cell membrane</location>
        <topology evidence="1 10">Multi-pass membrane protein</topology>
    </subcellularLocation>
</comment>
<feature type="transmembrane region" description="Helical" evidence="10">
    <location>
        <begin position="21"/>
        <end position="48"/>
    </location>
</feature>
<evidence type="ECO:0000256" key="4">
    <source>
        <dbReference type="ARBA" id="ARBA00022475"/>
    </source>
</evidence>
<keyword evidence="4 10" id="KW-1003">Cell membrane</keyword>
<evidence type="ECO:0000313" key="11">
    <source>
        <dbReference type="EMBL" id="QDU91150.1"/>
    </source>
</evidence>
<dbReference type="OrthoDB" id="9810350at2"/>
<dbReference type="InterPro" id="IPR019823">
    <property type="entry name" value="Mechanosensitive_channel_CS"/>
</dbReference>
<dbReference type="SUPFAM" id="SSF81330">
    <property type="entry name" value="Gated mechanosensitive channel"/>
    <property type="match status" value="1"/>
</dbReference>
<dbReference type="KEGG" id="pnd:Pla175_45700"/>
<dbReference type="Gene3D" id="1.10.1200.120">
    <property type="entry name" value="Large-conductance mechanosensitive channel, MscL, domain 1"/>
    <property type="match status" value="1"/>
</dbReference>
<organism evidence="11 12">
    <name type="scientific">Pirellulimonas nuda</name>
    <dbReference type="NCBI Taxonomy" id="2528009"/>
    <lineage>
        <taxon>Bacteria</taxon>
        <taxon>Pseudomonadati</taxon>
        <taxon>Planctomycetota</taxon>
        <taxon>Planctomycetia</taxon>
        <taxon>Pirellulales</taxon>
        <taxon>Lacipirellulaceae</taxon>
        <taxon>Pirellulimonas</taxon>
    </lineage>
</organism>
<gene>
    <name evidence="10 11" type="primary">mscL</name>
    <name evidence="11" type="ORF">Pla175_45700</name>
</gene>
<keyword evidence="8 10" id="KW-0472">Membrane</keyword>
<keyword evidence="5 10" id="KW-0812">Transmembrane</keyword>
<evidence type="ECO:0000256" key="6">
    <source>
        <dbReference type="ARBA" id="ARBA00022989"/>
    </source>
</evidence>
<dbReference type="PANTHER" id="PTHR30266">
    <property type="entry name" value="MECHANOSENSITIVE CHANNEL MSCL"/>
    <property type="match status" value="1"/>
</dbReference>
<evidence type="ECO:0000256" key="3">
    <source>
        <dbReference type="ARBA" id="ARBA00022448"/>
    </source>
</evidence>
<dbReference type="InterPro" id="IPR037673">
    <property type="entry name" value="MSC/AndL"/>
</dbReference>
<sequence length="138" mass="14838">MGLLKEFRAFAMRGNVVDLAVGVVIGAAFGKIVSSLVANIVMPVVGLITSGKSVESLKVTFKLPEGVAEGVEPVTIQYGLFLQSVIDFVIIAFAIFLVVKAINTMQNRFLAAPEANEDAPPPEEIQLLREIRDALKKP</sequence>
<dbReference type="InterPro" id="IPR001185">
    <property type="entry name" value="MS_channel"/>
</dbReference>
<keyword evidence="9 10" id="KW-0407">Ion channel</keyword>
<proteinExistence type="inferred from homology"/>
<reference evidence="11 12" key="1">
    <citation type="submission" date="2019-02" db="EMBL/GenBank/DDBJ databases">
        <title>Deep-cultivation of Planctomycetes and their phenomic and genomic characterization uncovers novel biology.</title>
        <authorList>
            <person name="Wiegand S."/>
            <person name="Jogler M."/>
            <person name="Boedeker C."/>
            <person name="Pinto D."/>
            <person name="Vollmers J."/>
            <person name="Rivas-Marin E."/>
            <person name="Kohn T."/>
            <person name="Peeters S.H."/>
            <person name="Heuer A."/>
            <person name="Rast P."/>
            <person name="Oberbeckmann S."/>
            <person name="Bunk B."/>
            <person name="Jeske O."/>
            <person name="Meyerdierks A."/>
            <person name="Storesund J.E."/>
            <person name="Kallscheuer N."/>
            <person name="Luecker S."/>
            <person name="Lage O.M."/>
            <person name="Pohl T."/>
            <person name="Merkel B.J."/>
            <person name="Hornburger P."/>
            <person name="Mueller R.-W."/>
            <person name="Bruemmer F."/>
            <person name="Labrenz M."/>
            <person name="Spormann A.M."/>
            <person name="Op den Camp H."/>
            <person name="Overmann J."/>
            <person name="Amann R."/>
            <person name="Jetten M.S.M."/>
            <person name="Mascher T."/>
            <person name="Medema M.H."/>
            <person name="Devos D.P."/>
            <person name="Kaster A.-K."/>
            <person name="Ovreas L."/>
            <person name="Rohde M."/>
            <person name="Galperin M.Y."/>
            <person name="Jogler C."/>
        </authorList>
    </citation>
    <scope>NUCLEOTIDE SEQUENCE [LARGE SCALE GENOMIC DNA]</scope>
    <source>
        <strain evidence="11 12">Pla175</strain>
    </source>
</reference>
<evidence type="ECO:0000256" key="7">
    <source>
        <dbReference type="ARBA" id="ARBA00023065"/>
    </source>
</evidence>